<feature type="domain" description="RRM" evidence="6">
    <location>
        <begin position="74"/>
        <end position="145"/>
    </location>
</feature>
<dbReference type="AlphaFoldDB" id="A0A914CF93"/>
<proteinExistence type="predicted"/>
<dbReference type="Proteomes" id="UP000887540">
    <property type="component" value="Unplaced"/>
</dbReference>
<keyword evidence="7" id="KW-1185">Reference proteome</keyword>
<dbReference type="PROSITE" id="PS50102">
    <property type="entry name" value="RRM"/>
    <property type="match status" value="2"/>
</dbReference>
<evidence type="ECO:0000256" key="5">
    <source>
        <dbReference type="SAM" id="MobiDB-lite"/>
    </source>
</evidence>
<feature type="region of interest" description="Disordered" evidence="5">
    <location>
        <begin position="414"/>
        <end position="463"/>
    </location>
</feature>
<dbReference type="Gene3D" id="3.30.70.330">
    <property type="match status" value="2"/>
</dbReference>
<organism evidence="7 8">
    <name type="scientific">Acrobeloides nanus</name>
    <dbReference type="NCBI Taxonomy" id="290746"/>
    <lineage>
        <taxon>Eukaryota</taxon>
        <taxon>Metazoa</taxon>
        <taxon>Ecdysozoa</taxon>
        <taxon>Nematoda</taxon>
        <taxon>Chromadorea</taxon>
        <taxon>Rhabditida</taxon>
        <taxon>Tylenchina</taxon>
        <taxon>Cephalobomorpha</taxon>
        <taxon>Cephaloboidea</taxon>
        <taxon>Cephalobidae</taxon>
        <taxon>Acrobeloides</taxon>
    </lineage>
</organism>
<dbReference type="InterPro" id="IPR035979">
    <property type="entry name" value="RBD_domain_sf"/>
</dbReference>
<reference evidence="8" key="1">
    <citation type="submission" date="2022-11" db="UniProtKB">
        <authorList>
            <consortium name="WormBaseParasite"/>
        </authorList>
    </citation>
    <scope>IDENTIFICATION</scope>
</reference>
<feature type="compositionally biased region" description="Basic and acidic residues" evidence="5">
    <location>
        <begin position="1"/>
        <end position="41"/>
    </location>
</feature>
<dbReference type="SUPFAM" id="SSF54928">
    <property type="entry name" value="RNA-binding domain, RBD"/>
    <property type="match status" value="1"/>
</dbReference>
<dbReference type="Pfam" id="PF08075">
    <property type="entry name" value="NOPS"/>
    <property type="match status" value="1"/>
</dbReference>
<evidence type="ECO:0000256" key="2">
    <source>
        <dbReference type="ARBA" id="ARBA00022884"/>
    </source>
</evidence>
<evidence type="ECO:0000313" key="8">
    <source>
        <dbReference type="WBParaSite" id="ACRNAN_Path_948.g3644.t1"/>
    </source>
</evidence>
<dbReference type="Gene3D" id="6.10.250.1170">
    <property type="match status" value="1"/>
</dbReference>
<evidence type="ECO:0000256" key="3">
    <source>
        <dbReference type="PROSITE-ProRule" id="PRU00176"/>
    </source>
</evidence>
<accession>A0A914CF93</accession>
<dbReference type="SMART" id="SM00360">
    <property type="entry name" value="RRM"/>
    <property type="match status" value="2"/>
</dbReference>
<evidence type="ECO:0000313" key="7">
    <source>
        <dbReference type="Proteomes" id="UP000887540"/>
    </source>
</evidence>
<dbReference type="PANTHER" id="PTHR23189">
    <property type="entry name" value="RNA RECOGNITION MOTIF-CONTAINING"/>
    <property type="match status" value="1"/>
</dbReference>
<keyword evidence="2 3" id="KW-0694">RNA-binding</keyword>
<dbReference type="GO" id="GO:0003723">
    <property type="term" value="F:RNA binding"/>
    <property type="evidence" value="ECO:0007669"/>
    <property type="project" value="UniProtKB-UniRule"/>
</dbReference>
<keyword evidence="4" id="KW-0175">Coiled coil</keyword>
<dbReference type="CDD" id="cd12931">
    <property type="entry name" value="eNOPS_SF"/>
    <property type="match status" value="1"/>
</dbReference>
<keyword evidence="1" id="KW-0677">Repeat</keyword>
<evidence type="ECO:0000256" key="1">
    <source>
        <dbReference type="ARBA" id="ARBA00022737"/>
    </source>
</evidence>
<feature type="coiled-coil region" evidence="4">
    <location>
        <begin position="274"/>
        <end position="331"/>
    </location>
</feature>
<feature type="compositionally biased region" description="Gly residues" evidence="5">
    <location>
        <begin position="49"/>
        <end position="58"/>
    </location>
</feature>
<name>A0A914CF93_9BILA</name>
<evidence type="ECO:0000256" key="4">
    <source>
        <dbReference type="SAM" id="Coils"/>
    </source>
</evidence>
<protein>
    <submittedName>
        <fullName evidence="8">RRM domain-containing protein</fullName>
    </submittedName>
</protein>
<dbReference type="InterPro" id="IPR012677">
    <property type="entry name" value="Nucleotide-bd_a/b_plait_sf"/>
</dbReference>
<feature type="region of interest" description="Disordered" evidence="5">
    <location>
        <begin position="1"/>
        <end position="69"/>
    </location>
</feature>
<feature type="domain" description="RRM" evidence="6">
    <location>
        <begin position="147"/>
        <end position="228"/>
    </location>
</feature>
<evidence type="ECO:0000259" key="6">
    <source>
        <dbReference type="PROSITE" id="PS50102"/>
    </source>
</evidence>
<feature type="compositionally biased region" description="Pro residues" evidence="5">
    <location>
        <begin position="419"/>
        <end position="434"/>
    </location>
</feature>
<dbReference type="Pfam" id="PF00076">
    <property type="entry name" value="RRM_1"/>
    <property type="match status" value="2"/>
</dbReference>
<dbReference type="FunFam" id="3.30.70.330:FF:000043">
    <property type="entry name" value="paraspeckle component 1 isoform X1"/>
    <property type="match status" value="1"/>
</dbReference>
<sequence length="463" mass="52113">MPADRKRNINEVNEHKPKGRRDDRDNRNGGGDRNRRDRDYQSRGQGSTFQGGPGGGPQGMPQRNDPLGGSAFTEAQLLRNLPLDMKEPALKELFSPHGDISECYLSGKGFAFLRMDTRAHAESAKEALDGHIVQGRAIRVRFAVHGAAIKIKELPPVVSNERLYHTFSAFGEVERAVHIVDEKGKPTGEGVIEFERKNSATEALNQIKDRVFLITANSRPLQAEILEPKDDEDGLAERMIPRSTQLFKERELGPRFASLNSFEFVYGRKWKELYEMEKRRREELEVEFKEARHRLEADMEIAYQDYQTQLLREELQRRQQELERLEAARGERMRMMGVERPFHGQNDMRGPMGGQVNFDLRGPPPGMDRGPPPGMDAMGRNGPPMGANLQQPPGGQITGEIPPGVRSILQMFKNDASSRPPPPHGSFFGGPPPQTGMGIFGVPGNRPHQPPNDFIPPEKRNRP</sequence>
<dbReference type="WBParaSite" id="ACRNAN_Path_948.g3644.t1">
    <property type="protein sequence ID" value="ACRNAN_Path_948.g3644.t1"/>
    <property type="gene ID" value="ACRNAN_Path_948.g3644"/>
</dbReference>
<dbReference type="InterPro" id="IPR012975">
    <property type="entry name" value="NOPS"/>
</dbReference>
<dbReference type="InterPro" id="IPR000504">
    <property type="entry name" value="RRM_dom"/>
</dbReference>